<comment type="caution">
    <text evidence="1">The sequence shown here is derived from an EMBL/GenBank/DDBJ whole genome shotgun (WGS) entry which is preliminary data.</text>
</comment>
<accession>A0A5C4T7T1</accession>
<dbReference type="EMBL" id="VDCQ01000024">
    <property type="protein sequence ID" value="TNJ64915.1"/>
    <property type="molecule type" value="Genomic_DNA"/>
</dbReference>
<name>A0A5C4T7T1_9BACL</name>
<proteinExistence type="predicted"/>
<reference evidence="1 2" key="1">
    <citation type="submission" date="2019-05" db="EMBL/GenBank/DDBJ databases">
        <title>We sequenced the genome of Paenibacillus hemerocallicola KCTC 33185 for further insight into its adaptation and study the phylogeny of Paenibacillus.</title>
        <authorList>
            <person name="Narsing Rao M.P."/>
        </authorList>
    </citation>
    <scope>NUCLEOTIDE SEQUENCE [LARGE SCALE GENOMIC DNA]</scope>
    <source>
        <strain evidence="1 2">KCTC 33185</strain>
    </source>
</reference>
<evidence type="ECO:0000313" key="1">
    <source>
        <dbReference type="EMBL" id="TNJ64915.1"/>
    </source>
</evidence>
<protein>
    <submittedName>
        <fullName evidence="1">Transporter</fullName>
    </submittedName>
</protein>
<evidence type="ECO:0000313" key="2">
    <source>
        <dbReference type="Proteomes" id="UP000307943"/>
    </source>
</evidence>
<sequence>MALLPLPGAQALPTHPPLIPLTPTGSYLVNCLYNYTYVRLWNGESFWYYPTSVEYFEIAGYRWNGVFWLYYVIDPRFISTVSCPPIPTLY</sequence>
<dbReference type="OrthoDB" id="2068061at2"/>
<keyword evidence="2" id="KW-1185">Reference proteome</keyword>
<dbReference type="AlphaFoldDB" id="A0A5C4T7T1"/>
<dbReference type="Proteomes" id="UP000307943">
    <property type="component" value="Unassembled WGS sequence"/>
</dbReference>
<organism evidence="1 2">
    <name type="scientific">Paenibacillus hemerocallicola</name>
    <dbReference type="NCBI Taxonomy" id="1172614"/>
    <lineage>
        <taxon>Bacteria</taxon>
        <taxon>Bacillati</taxon>
        <taxon>Bacillota</taxon>
        <taxon>Bacilli</taxon>
        <taxon>Bacillales</taxon>
        <taxon>Paenibacillaceae</taxon>
        <taxon>Paenibacillus</taxon>
    </lineage>
</organism>
<gene>
    <name evidence="1" type="ORF">FE784_17960</name>
</gene>